<keyword evidence="7 11" id="KW-0067">ATP-binding</keyword>
<dbReference type="GO" id="GO:0003677">
    <property type="term" value="F:DNA binding"/>
    <property type="evidence" value="ECO:0007669"/>
    <property type="project" value="UniProtKB-UniRule"/>
</dbReference>
<sequence length="715" mass="75869">MSGPGESMQPEPGSAYERDDPGAERLAEGFAQHVERWARRWQADGSAGGQGVLPDPVSHGAGPAPRPPTEADFALLRHAAHQTSLATGNGHVCLMLSDLSPSPSGGGQGWGQHPPEDLRQSLLSTRVVGTHGSPGACPLILDEDGRLYLHRYFDYEMRLARRIMQAARTPPRTVTPPARELLNTLFAPQEEDEVDWQKIAAALALRNTLTIISGGPGTGKTTTVVNLLACLLAQEPGGRIALAAPTGKAAARMTEAIRGRADHLPRALRDQLPAESFTIHRLLGANPGQGTFVHDAGNPLPYDTLIIDEASMLDLALATRLLEAVPASARIILLGDKDQLAAVEAGAVFAELSADPTLTDQCRLDVAGLCGYAADRVAPPAPAQPSPLHDAAVWLTKNYRFPAASGIGRLARCINEGRAEEAMALLRESRAPRPVAAVHAPAAAVPGATKSNGAKKRKEDTASLSLFPEIEPPSAALAGPVASAPADDTSIRWLATDQGDDVLDAILAGYAAYFETVGRDPGDVAAIFRAFNAFRVLCAVRDGTSGSRWANEQVTRRAAQLLSPALPPAPQDARSPWYAGRPVMVLRNDYVLKLFNGDIGIALPAAGELAVLFPDTEKGVRAVPIPRMPPHETAFATTVHKAQGSEFDAVLLSLPKQPGRAAVRELLYTAVTRSKNRATLAAPTDVLVSAMEARLQRHSGLLPRLLAASASERRW</sequence>
<dbReference type="Pfam" id="PF13538">
    <property type="entry name" value="UvrD_C_2"/>
    <property type="match status" value="1"/>
</dbReference>
<dbReference type="Gene3D" id="3.40.50.300">
    <property type="entry name" value="P-loop containing nucleotide triphosphate hydrolases"/>
    <property type="match status" value="3"/>
</dbReference>
<dbReference type="HAMAP" id="MF_01487">
    <property type="entry name" value="RecD"/>
    <property type="match status" value="1"/>
</dbReference>
<keyword evidence="3 11" id="KW-0227">DNA damage</keyword>
<gene>
    <name evidence="11 14" type="primary">recD</name>
    <name evidence="14" type="ORF">RAMLITH_03335</name>
</gene>
<dbReference type="Gene3D" id="1.10.10.1020">
    <property type="entry name" value="RecBCD complex, subunit RecD, N-terminal domain"/>
    <property type="match status" value="1"/>
</dbReference>
<dbReference type="NCBIfam" id="TIGR01447">
    <property type="entry name" value="recD"/>
    <property type="match status" value="1"/>
</dbReference>
<comment type="caution">
    <text evidence="14">The sequence shown here is derived from an EMBL/GenBank/DDBJ whole genome shotgun (WGS) entry which is preliminary data.</text>
</comment>
<dbReference type="InterPro" id="IPR050534">
    <property type="entry name" value="Coronavir_polyprotein_1ab"/>
</dbReference>
<keyword evidence="2 11" id="KW-0547">Nucleotide-binding</keyword>
<dbReference type="GO" id="GO:0017116">
    <property type="term" value="F:single-stranded DNA helicase activity"/>
    <property type="evidence" value="ECO:0007669"/>
    <property type="project" value="TreeGrafter"/>
</dbReference>
<comment type="catalytic activity">
    <reaction evidence="11">
        <text>ATP + H2O = ADP + phosphate + H(+)</text>
        <dbReference type="Rhea" id="RHEA:13065"/>
        <dbReference type="ChEBI" id="CHEBI:15377"/>
        <dbReference type="ChEBI" id="CHEBI:15378"/>
        <dbReference type="ChEBI" id="CHEBI:30616"/>
        <dbReference type="ChEBI" id="CHEBI:43474"/>
        <dbReference type="ChEBI" id="CHEBI:456216"/>
        <dbReference type="EC" id="5.6.2.3"/>
    </reaction>
</comment>
<evidence type="ECO:0000256" key="9">
    <source>
        <dbReference type="ARBA" id="ARBA00023204"/>
    </source>
</evidence>
<name>A0A7X6DCY3_9BURK</name>
<keyword evidence="8 11" id="KW-0238">DNA-binding</keyword>
<dbReference type="InterPro" id="IPR014001">
    <property type="entry name" value="Helicase_ATP-bd"/>
</dbReference>
<dbReference type="EC" id="5.6.2.3" evidence="11"/>
<organism evidence="14 15">
    <name type="scientific">Ramlibacter lithotrophicus</name>
    <dbReference type="NCBI Taxonomy" id="2606681"/>
    <lineage>
        <taxon>Bacteria</taxon>
        <taxon>Pseudomonadati</taxon>
        <taxon>Pseudomonadota</taxon>
        <taxon>Betaproteobacteria</taxon>
        <taxon>Burkholderiales</taxon>
        <taxon>Comamonadaceae</taxon>
        <taxon>Ramlibacter</taxon>
    </lineage>
</organism>
<comment type="function">
    <text evidence="11">A helicase/nuclease that prepares dsDNA breaks (DSB) for recombinational DNA repair. Binds to DSBs and unwinds DNA via a highly rapid and processive ATP-dependent bidirectional helicase activity. Unwinds dsDNA until it encounters a Chi (crossover hotspot instigator) sequence from the 3' direction. Cuts ssDNA a few nucleotides 3' to the Chi site. The properties and activities of the enzyme are changed at Chi. The Chi-altered holoenzyme produces a long 3'-ssDNA overhang and facilitates RecA-binding to the ssDNA for homologous DNA recombination and repair. Holoenzyme degrades any linearized DNA that is unable to undergo homologous recombination. In the holoenzyme this subunit has ssDNA-dependent ATPase and 5'-3' helicase activity. When added to pre-assembled RecBC greatly stimulates nuclease activity and augments holoenzyme processivity. Negatively regulates the RecA-loading ability of RecBCD.</text>
</comment>
<dbReference type="SUPFAM" id="SSF52540">
    <property type="entry name" value="P-loop containing nucleoside triphosphate hydrolases"/>
    <property type="match status" value="1"/>
</dbReference>
<evidence type="ECO:0000256" key="12">
    <source>
        <dbReference type="SAM" id="MobiDB-lite"/>
    </source>
</evidence>
<feature type="domain" description="Helicase ATP-binding" evidence="13">
    <location>
        <begin position="201"/>
        <end position="334"/>
    </location>
</feature>
<dbReference type="CDD" id="cd18809">
    <property type="entry name" value="SF1_C_RecD"/>
    <property type="match status" value="1"/>
</dbReference>
<keyword evidence="1 11" id="KW-0540">Nuclease</keyword>
<dbReference type="GO" id="GO:0000724">
    <property type="term" value="P:double-strand break repair via homologous recombination"/>
    <property type="evidence" value="ECO:0007669"/>
    <property type="project" value="UniProtKB-UniRule"/>
</dbReference>
<evidence type="ECO:0000256" key="2">
    <source>
        <dbReference type="ARBA" id="ARBA00022741"/>
    </source>
</evidence>
<evidence type="ECO:0000313" key="14">
    <source>
        <dbReference type="EMBL" id="NKE64843.1"/>
    </source>
</evidence>
<dbReference type="CDD" id="cd17933">
    <property type="entry name" value="DEXSc_RecD-like"/>
    <property type="match status" value="1"/>
</dbReference>
<dbReference type="InterPro" id="IPR003593">
    <property type="entry name" value="AAA+_ATPase"/>
</dbReference>
<dbReference type="GO" id="GO:0005524">
    <property type="term" value="F:ATP binding"/>
    <property type="evidence" value="ECO:0007669"/>
    <property type="project" value="UniProtKB-UniRule"/>
</dbReference>
<evidence type="ECO:0000256" key="10">
    <source>
        <dbReference type="ARBA" id="ARBA00023235"/>
    </source>
</evidence>
<accession>A0A7X6DCY3</accession>
<proteinExistence type="inferred from homology"/>
<evidence type="ECO:0000259" key="13">
    <source>
        <dbReference type="PROSITE" id="PS51192"/>
    </source>
</evidence>
<keyword evidence="4 11" id="KW-0378">Hydrolase</keyword>
<keyword evidence="15" id="KW-1185">Reference proteome</keyword>
<dbReference type="InterPro" id="IPR006344">
    <property type="entry name" value="RecD"/>
</dbReference>
<protein>
    <recommendedName>
        <fullName evidence="11">RecBCD enzyme subunit RecD</fullName>
        <ecNumber evidence="11">5.6.2.3</ecNumber>
    </recommendedName>
    <alternativeName>
        <fullName evidence="11">DNA 5'-3' helicase subunit RecD</fullName>
    </alternativeName>
    <alternativeName>
        <fullName evidence="11">Exonuclease V subunit RecD</fullName>
        <shortName evidence="11">ExoV subunit RecD</shortName>
    </alternativeName>
    <alternativeName>
        <fullName evidence="11">Helicase/nuclease RecBCD subunit RecD</fullName>
    </alternativeName>
</protein>
<evidence type="ECO:0000256" key="4">
    <source>
        <dbReference type="ARBA" id="ARBA00022801"/>
    </source>
</evidence>
<comment type="subunit">
    <text evidence="11">Heterotrimer of RecB, RecC and RecD. All subunits contribute to DNA-binding.</text>
</comment>
<dbReference type="Proteomes" id="UP000521868">
    <property type="component" value="Unassembled WGS sequence"/>
</dbReference>
<comment type="similarity">
    <text evidence="11">Belongs to the RecD family.</text>
</comment>
<evidence type="ECO:0000313" key="15">
    <source>
        <dbReference type="Proteomes" id="UP000521868"/>
    </source>
</evidence>
<evidence type="ECO:0000256" key="6">
    <source>
        <dbReference type="ARBA" id="ARBA00022839"/>
    </source>
</evidence>
<dbReference type="PANTHER" id="PTHR43788:SF6">
    <property type="entry name" value="DNA HELICASE B"/>
    <property type="match status" value="1"/>
</dbReference>
<dbReference type="AlphaFoldDB" id="A0A7X6DCY3"/>
<evidence type="ECO:0000256" key="7">
    <source>
        <dbReference type="ARBA" id="ARBA00022840"/>
    </source>
</evidence>
<reference evidence="14 15" key="1">
    <citation type="journal article" date="2020" name="Nature">
        <title>Bacterial chemolithoautotrophy via manganese oxidation.</title>
        <authorList>
            <person name="Yu H."/>
            <person name="Leadbetter J.R."/>
        </authorList>
    </citation>
    <scope>NUCLEOTIDE SEQUENCE [LARGE SCALE GENOMIC DNA]</scope>
    <source>
        <strain evidence="14 15">RBP-1</strain>
    </source>
</reference>
<feature type="compositionally biased region" description="Basic and acidic residues" evidence="12">
    <location>
        <begin position="16"/>
        <end position="42"/>
    </location>
</feature>
<dbReference type="Pfam" id="PF21185">
    <property type="entry name" value="RecD_N"/>
    <property type="match status" value="1"/>
</dbReference>
<dbReference type="SMART" id="SM00382">
    <property type="entry name" value="AAA"/>
    <property type="match status" value="1"/>
</dbReference>
<evidence type="ECO:0000256" key="1">
    <source>
        <dbReference type="ARBA" id="ARBA00022722"/>
    </source>
</evidence>
<dbReference type="PROSITE" id="PS51192">
    <property type="entry name" value="HELICASE_ATP_BIND_1"/>
    <property type="match status" value="1"/>
</dbReference>
<dbReference type="InterPro" id="IPR027785">
    <property type="entry name" value="UvrD-like_helicase_C"/>
</dbReference>
<keyword evidence="5 11" id="KW-0347">Helicase</keyword>
<dbReference type="PANTHER" id="PTHR43788">
    <property type="entry name" value="DNA2/NAM7 HELICASE FAMILY MEMBER"/>
    <property type="match status" value="1"/>
</dbReference>
<evidence type="ECO:0000256" key="3">
    <source>
        <dbReference type="ARBA" id="ARBA00022763"/>
    </source>
</evidence>
<evidence type="ECO:0000256" key="5">
    <source>
        <dbReference type="ARBA" id="ARBA00022806"/>
    </source>
</evidence>
<dbReference type="Pfam" id="PF13245">
    <property type="entry name" value="AAA_19"/>
    <property type="match status" value="1"/>
</dbReference>
<dbReference type="InterPro" id="IPR041851">
    <property type="entry name" value="RecD_N_sf"/>
</dbReference>
<feature type="binding site" evidence="11">
    <location>
        <begin position="214"/>
        <end position="221"/>
    </location>
    <ligand>
        <name>ATP</name>
        <dbReference type="ChEBI" id="CHEBI:30616"/>
    </ligand>
</feature>
<dbReference type="GO" id="GO:0009338">
    <property type="term" value="C:exodeoxyribonuclease V complex"/>
    <property type="evidence" value="ECO:0007669"/>
    <property type="project" value="InterPro"/>
</dbReference>
<dbReference type="RefSeq" id="WP_168105895.1">
    <property type="nucleotide sequence ID" value="NZ_VTOX01000001.1"/>
</dbReference>
<evidence type="ECO:0000256" key="8">
    <source>
        <dbReference type="ARBA" id="ARBA00023125"/>
    </source>
</evidence>
<dbReference type="EMBL" id="VTOX01000001">
    <property type="protein sequence ID" value="NKE64843.1"/>
    <property type="molecule type" value="Genomic_DNA"/>
</dbReference>
<evidence type="ECO:0000256" key="11">
    <source>
        <dbReference type="HAMAP-Rule" id="MF_01487"/>
    </source>
</evidence>
<comment type="miscellaneous">
    <text evidence="11">In the RecBCD complex, RecB has a slow 3'-5' helicase, an exonuclease activity and loads RecA onto ssDNA, RecD has a fast 5'-3' helicase activity, while RecC stimulates the ATPase and processivity of the RecB helicase and contributes to recognition of the Chi site.</text>
</comment>
<feature type="region of interest" description="Disordered" evidence="12">
    <location>
        <begin position="1"/>
        <end position="70"/>
    </location>
</feature>
<dbReference type="InterPro" id="IPR027417">
    <property type="entry name" value="P-loop_NTPase"/>
</dbReference>
<keyword evidence="6 11" id="KW-0269">Exonuclease</keyword>
<keyword evidence="10 11" id="KW-0413">Isomerase</keyword>
<dbReference type="GO" id="GO:0043139">
    <property type="term" value="F:5'-3' DNA helicase activity"/>
    <property type="evidence" value="ECO:0007669"/>
    <property type="project" value="UniProtKB-UniRule"/>
</dbReference>
<dbReference type="GO" id="GO:0008854">
    <property type="term" value="F:exodeoxyribonuclease V activity"/>
    <property type="evidence" value="ECO:0007669"/>
    <property type="project" value="InterPro"/>
</dbReference>
<keyword evidence="9 11" id="KW-0234">DNA repair</keyword>
<dbReference type="InterPro" id="IPR049550">
    <property type="entry name" value="RecD_N"/>
</dbReference>